<comment type="caution">
    <text evidence="2">The sequence shown here is derived from an EMBL/GenBank/DDBJ whole genome shotgun (WGS) entry which is preliminary data.</text>
</comment>
<feature type="transmembrane region" description="Helical" evidence="1">
    <location>
        <begin position="88"/>
        <end position="108"/>
    </location>
</feature>
<dbReference type="Proteomes" id="UP000240357">
    <property type="component" value="Unassembled WGS sequence"/>
</dbReference>
<gene>
    <name evidence="2" type="ORF">AHMF7605_13025</name>
</gene>
<accession>A0A2T2YFS8</accession>
<keyword evidence="1" id="KW-0472">Membrane</keyword>
<reference evidence="2 3" key="1">
    <citation type="submission" date="2018-03" db="EMBL/GenBank/DDBJ databases">
        <title>Adhaeribacter sp. HMF7605 Genome sequencing and assembly.</title>
        <authorList>
            <person name="Kang H."/>
            <person name="Kang J."/>
            <person name="Cha I."/>
            <person name="Kim H."/>
            <person name="Joh K."/>
        </authorList>
    </citation>
    <scope>NUCLEOTIDE SEQUENCE [LARGE SCALE GENOMIC DNA]</scope>
    <source>
        <strain evidence="2 3">HMF7605</strain>
    </source>
</reference>
<evidence type="ECO:0000313" key="3">
    <source>
        <dbReference type="Proteomes" id="UP000240357"/>
    </source>
</evidence>
<feature type="transmembrane region" description="Helical" evidence="1">
    <location>
        <begin position="310"/>
        <end position="330"/>
    </location>
</feature>
<sequence>MTQSSGLGIVNRFWGVNGALLVLGLALLPFVMLAVFCHPAADDFWLTNLVIAKGPWQAQLDMRQNWSGRYTAMLIGSFNPLVYHSITLYKVLPIIFLVLFAGSLYGFVAAIIRPQLPRKTVLTLALLLLVLYLHQIPTVAQTIYWMSGVISYQLANILGLFLLTNLIRYYQRVPSKRTISRQLLITFLLIATIGCNETNMAMVAFLLTCFFLLSIWQHHYPDYFLLWLLAVTAIACSFVLLAPGNNMRAQEYPLQHDFWYALGHALLVPINNTLNWLLSSPLLLITSILLFSVAAKWLPKTQVFPKVHPVLVAFILYGCLASGYFVAYWSKHMPSPPRAQNSIYFVFLLGWVINLLIWAQFLRDKLVWLRLPNYVAGVLLLWGILFLFYSKQSNIRIAYSDLLSGKAAHYNHEMQARYVTLKTNACQECPIKTAKNRPKTIFFEEVPADSSWENTFYAQYFGKKLLLISE</sequence>
<feature type="transmembrane region" description="Helical" evidence="1">
    <location>
        <begin position="276"/>
        <end position="298"/>
    </location>
</feature>
<feature type="transmembrane region" description="Helical" evidence="1">
    <location>
        <begin position="223"/>
        <end position="242"/>
    </location>
</feature>
<evidence type="ECO:0000256" key="1">
    <source>
        <dbReference type="SAM" id="Phobius"/>
    </source>
</evidence>
<keyword evidence="1" id="KW-0812">Transmembrane</keyword>
<protein>
    <recommendedName>
        <fullName evidence="4">Glycosyltransferase RgtA/B/C/D-like domain-containing protein</fullName>
    </recommendedName>
</protein>
<dbReference type="InterPro" id="IPR045691">
    <property type="entry name" value="DUF6056"/>
</dbReference>
<dbReference type="EMBL" id="PYFT01000001">
    <property type="protein sequence ID" value="PSR54367.1"/>
    <property type="molecule type" value="Genomic_DNA"/>
</dbReference>
<feature type="transmembrane region" description="Helical" evidence="1">
    <location>
        <begin position="120"/>
        <end position="137"/>
    </location>
</feature>
<name>A0A2T2YFS8_9BACT</name>
<keyword evidence="3" id="KW-1185">Reference proteome</keyword>
<dbReference type="AlphaFoldDB" id="A0A2T2YFS8"/>
<feature type="transmembrane region" description="Helical" evidence="1">
    <location>
        <begin position="12"/>
        <end position="36"/>
    </location>
</feature>
<feature type="transmembrane region" description="Helical" evidence="1">
    <location>
        <begin position="371"/>
        <end position="389"/>
    </location>
</feature>
<proteinExistence type="predicted"/>
<evidence type="ECO:0008006" key="4">
    <source>
        <dbReference type="Google" id="ProtNLM"/>
    </source>
</evidence>
<organism evidence="2 3">
    <name type="scientific">Adhaeribacter arboris</name>
    <dbReference type="NCBI Taxonomy" id="2072846"/>
    <lineage>
        <taxon>Bacteria</taxon>
        <taxon>Pseudomonadati</taxon>
        <taxon>Bacteroidota</taxon>
        <taxon>Cytophagia</taxon>
        <taxon>Cytophagales</taxon>
        <taxon>Hymenobacteraceae</taxon>
        <taxon>Adhaeribacter</taxon>
    </lineage>
</organism>
<evidence type="ECO:0000313" key="2">
    <source>
        <dbReference type="EMBL" id="PSR54367.1"/>
    </source>
</evidence>
<feature type="transmembrane region" description="Helical" evidence="1">
    <location>
        <begin position="184"/>
        <end position="217"/>
    </location>
</feature>
<dbReference type="Pfam" id="PF19528">
    <property type="entry name" value="DUF6056"/>
    <property type="match status" value="1"/>
</dbReference>
<feature type="transmembrane region" description="Helical" evidence="1">
    <location>
        <begin position="143"/>
        <end position="163"/>
    </location>
</feature>
<feature type="transmembrane region" description="Helical" evidence="1">
    <location>
        <begin position="342"/>
        <end position="359"/>
    </location>
</feature>
<keyword evidence="1" id="KW-1133">Transmembrane helix</keyword>
<dbReference type="OrthoDB" id="1081881at2"/>
<dbReference type="RefSeq" id="WP_106929982.1">
    <property type="nucleotide sequence ID" value="NZ_PYFT01000001.1"/>
</dbReference>